<dbReference type="SUPFAM" id="SSF55781">
    <property type="entry name" value="GAF domain-like"/>
    <property type="match status" value="1"/>
</dbReference>
<sequence length="577" mass="62640">MLRGRQSKHTESGGNIRYPRGRRKGVWVPDWALQRRRALKALPTAGREPRGGPSDFELDVADAPVLRALLRISRAVLRADYFDEALEVIAEQAQLALDAASVSISRWEPETHVRTLINVGTLGLGEQRWPEAEIYDVRDDGPVIRLLRHGQPYTFSVDEADANPTEAQWLQRLGKESELAVPIMHDDAMWGELWATGVDGRRFGADDVQLLQAIAAHAAVAIGRSELFSTVWRFAHQDPLTGLANRRELDRQFSEIDWQSTPVALLVGDLDGFKTVNDRDGHPAGDALLRDVGAVLGEVTSSEDDATAVRLGGDEFCVLLPNRTLEAAERLASETSHRVRRILGTDVTLSWGATLSGPHTGSGQDLLAAADAALLDAKRLGPGRYNVGVDRPVVNGPHRRTGGTEGARSAIDLLVPRVLAILDEHAPLDLVAALEVLAMQVHNAVDAAAWALSETASEPGYIRTIRGVDSMLDEYSGLSKLRRIDAGTVYRLADYPWTDQVLALPGTAFIADVGREDCDAAEAALLETLGYHAVLAVGVRGADRQLLLEIFARPGHELDAVAPYVRVLANHIGSTAV</sequence>
<dbReference type="SMART" id="SM00065">
    <property type="entry name" value="GAF"/>
    <property type="match status" value="1"/>
</dbReference>
<dbReference type="InterPro" id="IPR050469">
    <property type="entry name" value="Diguanylate_Cyclase"/>
</dbReference>
<dbReference type="Gene3D" id="3.30.450.40">
    <property type="match status" value="1"/>
</dbReference>
<dbReference type="InterPro" id="IPR000160">
    <property type="entry name" value="GGDEF_dom"/>
</dbReference>
<evidence type="ECO:0000313" key="2">
    <source>
        <dbReference type="EMBL" id="MCV7420377.1"/>
    </source>
</evidence>
<dbReference type="SUPFAM" id="SSF55073">
    <property type="entry name" value="Nucleotide cyclase"/>
    <property type="match status" value="1"/>
</dbReference>
<dbReference type="CDD" id="cd01949">
    <property type="entry name" value="GGDEF"/>
    <property type="match status" value="1"/>
</dbReference>
<dbReference type="GO" id="GO:0052621">
    <property type="term" value="F:diguanylate cyclase activity"/>
    <property type="evidence" value="ECO:0007669"/>
    <property type="project" value="TreeGrafter"/>
</dbReference>
<dbReference type="InterPro" id="IPR043128">
    <property type="entry name" value="Rev_trsase/Diguanyl_cyclase"/>
</dbReference>
<dbReference type="Pfam" id="PF01590">
    <property type="entry name" value="GAF"/>
    <property type="match status" value="1"/>
</dbReference>
<evidence type="ECO:0000313" key="3">
    <source>
        <dbReference type="Proteomes" id="UP001141629"/>
    </source>
</evidence>
<organism evidence="2 3">
    <name type="scientific">Mycobacterium yunnanensis</name>
    <dbReference type="NCBI Taxonomy" id="368477"/>
    <lineage>
        <taxon>Bacteria</taxon>
        <taxon>Bacillati</taxon>
        <taxon>Actinomycetota</taxon>
        <taxon>Actinomycetes</taxon>
        <taxon>Mycobacteriales</taxon>
        <taxon>Mycobacteriaceae</taxon>
        <taxon>Mycobacterium</taxon>
    </lineage>
</organism>
<dbReference type="PANTHER" id="PTHR45138">
    <property type="entry name" value="REGULATORY COMPONENTS OF SENSORY TRANSDUCTION SYSTEM"/>
    <property type="match status" value="1"/>
</dbReference>
<proteinExistence type="predicted"/>
<comment type="caution">
    <text evidence="2">The sequence shown here is derived from an EMBL/GenBank/DDBJ whole genome shotgun (WGS) entry which is preliminary data.</text>
</comment>
<dbReference type="PROSITE" id="PS50887">
    <property type="entry name" value="GGDEF"/>
    <property type="match status" value="1"/>
</dbReference>
<keyword evidence="3" id="KW-1185">Reference proteome</keyword>
<name>A0A9X2Z1E8_9MYCO</name>
<dbReference type="InterPro" id="IPR029787">
    <property type="entry name" value="Nucleotide_cyclase"/>
</dbReference>
<dbReference type="InterPro" id="IPR003018">
    <property type="entry name" value="GAF"/>
</dbReference>
<dbReference type="SMART" id="SM00267">
    <property type="entry name" value="GGDEF"/>
    <property type="match status" value="1"/>
</dbReference>
<protein>
    <submittedName>
        <fullName evidence="2">Sensor domain-containing diguanylate cyclase</fullName>
    </submittedName>
</protein>
<dbReference type="GO" id="GO:1902201">
    <property type="term" value="P:negative regulation of bacterial-type flagellum-dependent cell motility"/>
    <property type="evidence" value="ECO:0007669"/>
    <property type="project" value="TreeGrafter"/>
</dbReference>
<accession>A0A9X2Z1E8</accession>
<dbReference type="InterPro" id="IPR029016">
    <property type="entry name" value="GAF-like_dom_sf"/>
</dbReference>
<feature type="domain" description="GGDEF" evidence="1">
    <location>
        <begin position="261"/>
        <end position="392"/>
    </location>
</feature>
<evidence type="ECO:0000259" key="1">
    <source>
        <dbReference type="PROSITE" id="PS50887"/>
    </source>
</evidence>
<dbReference type="GO" id="GO:0005886">
    <property type="term" value="C:plasma membrane"/>
    <property type="evidence" value="ECO:0007669"/>
    <property type="project" value="TreeGrafter"/>
</dbReference>
<dbReference type="PANTHER" id="PTHR45138:SF24">
    <property type="entry name" value="DIGUANYLATE CYCLASE DGCC-RELATED"/>
    <property type="match status" value="1"/>
</dbReference>
<gene>
    <name evidence="2" type="ORF">H7K45_07480</name>
</gene>
<dbReference type="Pfam" id="PF00990">
    <property type="entry name" value="GGDEF"/>
    <property type="match status" value="1"/>
</dbReference>
<reference evidence="2" key="2">
    <citation type="journal article" date="2022" name="BMC Genomics">
        <title>Comparative genome analysis of mycobacteria focusing on tRNA and non-coding RNA.</title>
        <authorList>
            <person name="Behra P.R.K."/>
            <person name="Pettersson B.M.F."/>
            <person name="Ramesh M."/>
            <person name="Das S."/>
            <person name="Dasgupta S."/>
            <person name="Kirsebom L.A."/>
        </authorList>
    </citation>
    <scope>NUCLEOTIDE SEQUENCE</scope>
    <source>
        <strain evidence="2">DSM 44838</strain>
    </source>
</reference>
<dbReference type="Proteomes" id="UP001141629">
    <property type="component" value="Unassembled WGS sequence"/>
</dbReference>
<dbReference type="NCBIfam" id="TIGR00254">
    <property type="entry name" value="GGDEF"/>
    <property type="match status" value="1"/>
</dbReference>
<dbReference type="GO" id="GO:0043709">
    <property type="term" value="P:cell adhesion involved in single-species biofilm formation"/>
    <property type="evidence" value="ECO:0007669"/>
    <property type="project" value="TreeGrafter"/>
</dbReference>
<dbReference type="Gene3D" id="3.30.70.270">
    <property type="match status" value="1"/>
</dbReference>
<reference evidence="2" key="1">
    <citation type="submission" date="2020-07" db="EMBL/GenBank/DDBJ databases">
        <authorList>
            <person name="Pettersson B.M.F."/>
            <person name="Behra P.R.K."/>
            <person name="Ramesh M."/>
            <person name="Das S."/>
            <person name="Dasgupta S."/>
            <person name="Kirsebom L.A."/>
        </authorList>
    </citation>
    <scope>NUCLEOTIDE SEQUENCE</scope>
    <source>
        <strain evidence="2">DSM 44838</strain>
    </source>
</reference>
<dbReference type="EMBL" id="JACKVK010000005">
    <property type="protein sequence ID" value="MCV7420377.1"/>
    <property type="molecule type" value="Genomic_DNA"/>
</dbReference>
<dbReference type="AlphaFoldDB" id="A0A9X2Z1E8"/>